<evidence type="ECO:0000313" key="2">
    <source>
        <dbReference type="EMBL" id="MFC6153391.1"/>
    </source>
</evidence>
<keyword evidence="3" id="KW-1185">Reference proteome</keyword>
<reference evidence="3" key="1">
    <citation type="journal article" date="2019" name="Int. J. Syst. Evol. Microbiol.">
        <title>The Global Catalogue of Microorganisms (GCM) 10K type strain sequencing project: providing services to taxonomists for standard genome sequencing and annotation.</title>
        <authorList>
            <consortium name="The Broad Institute Genomics Platform"/>
            <consortium name="The Broad Institute Genome Sequencing Center for Infectious Disease"/>
            <person name="Wu L."/>
            <person name="Ma J."/>
        </authorList>
    </citation>
    <scope>NUCLEOTIDE SEQUENCE [LARGE SCALE GENOMIC DNA]</scope>
    <source>
        <strain evidence="3">DFY28</strain>
    </source>
</reference>
<evidence type="ECO:0008006" key="4">
    <source>
        <dbReference type="Google" id="ProtNLM"/>
    </source>
</evidence>
<gene>
    <name evidence="2" type="ORF">ACFPWU_06885</name>
</gene>
<evidence type="ECO:0000313" key="3">
    <source>
        <dbReference type="Proteomes" id="UP001596098"/>
    </source>
</evidence>
<comment type="caution">
    <text evidence="2">The sequence shown here is derived from an EMBL/GenBank/DDBJ whole genome shotgun (WGS) entry which is preliminary data.</text>
</comment>
<sequence length="189" mass="19192">MTPSLPRSARTGPSRRRLLTTLGVSTLTLPLTLTAGCDLLDSGDTGPESPTASEDQAILDEVTDSTRVLLDRVRATVAAGAVKPRRERALTALGDALQSHLDRFTTDPAPDASASAGATPTTAPSAAPAPAVGVAVLHQEAQTHQTLLSDAAGRTTSGAFARLLASAAAGVSQHLVALTPNSKTKDGTP</sequence>
<organism evidence="2 3">
    <name type="scientific">Nocardioides yefusunii</name>
    <dbReference type="NCBI Taxonomy" id="2500546"/>
    <lineage>
        <taxon>Bacteria</taxon>
        <taxon>Bacillati</taxon>
        <taxon>Actinomycetota</taxon>
        <taxon>Actinomycetes</taxon>
        <taxon>Propionibacteriales</taxon>
        <taxon>Nocardioidaceae</taxon>
        <taxon>Nocardioides</taxon>
    </lineage>
</organism>
<evidence type="ECO:0000256" key="1">
    <source>
        <dbReference type="SAM" id="MobiDB-lite"/>
    </source>
</evidence>
<proteinExistence type="predicted"/>
<feature type="compositionally biased region" description="Low complexity" evidence="1">
    <location>
        <begin position="106"/>
        <end position="127"/>
    </location>
</feature>
<protein>
    <recommendedName>
        <fullName evidence="4">Lipoprotein</fullName>
    </recommendedName>
</protein>
<accession>A0ABW1QYD4</accession>
<name>A0ABW1QYD4_9ACTN</name>
<dbReference type="EMBL" id="JBHSQI010000003">
    <property type="protein sequence ID" value="MFC6153391.1"/>
    <property type="molecule type" value="Genomic_DNA"/>
</dbReference>
<feature type="region of interest" description="Disordered" evidence="1">
    <location>
        <begin position="103"/>
        <end position="127"/>
    </location>
</feature>
<dbReference type="Proteomes" id="UP001596098">
    <property type="component" value="Unassembled WGS sequence"/>
</dbReference>
<dbReference type="RefSeq" id="WP_128221223.1">
    <property type="nucleotide sequence ID" value="NZ_CP034929.1"/>
</dbReference>